<protein>
    <submittedName>
        <fullName evidence="2">Uncharacterized protein</fullName>
    </submittedName>
</protein>
<gene>
    <name evidence="2" type="ORF">g.71531</name>
</gene>
<accession>A0A2S2NM09</accession>
<organism evidence="2">
    <name type="scientific">Schizaphis graminum</name>
    <name type="common">Green bug aphid</name>
    <dbReference type="NCBI Taxonomy" id="13262"/>
    <lineage>
        <taxon>Eukaryota</taxon>
        <taxon>Metazoa</taxon>
        <taxon>Ecdysozoa</taxon>
        <taxon>Arthropoda</taxon>
        <taxon>Hexapoda</taxon>
        <taxon>Insecta</taxon>
        <taxon>Pterygota</taxon>
        <taxon>Neoptera</taxon>
        <taxon>Paraneoptera</taxon>
        <taxon>Hemiptera</taxon>
        <taxon>Sternorrhyncha</taxon>
        <taxon>Aphidomorpha</taxon>
        <taxon>Aphidoidea</taxon>
        <taxon>Aphididae</taxon>
        <taxon>Aphidini</taxon>
        <taxon>Schizaphis</taxon>
    </lineage>
</organism>
<reference evidence="2" key="1">
    <citation type="submission" date="2018-04" db="EMBL/GenBank/DDBJ databases">
        <title>Transcriptome of Schizaphis graminum biotype I.</title>
        <authorList>
            <person name="Scully E.D."/>
            <person name="Geib S.M."/>
            <person name="Palmer N.A."/>
            <person name="Koch K."/>
            <person name="Bradshaw J."/>
            <person name="Heng-Moss T."/>
            <person name="Sarath G."/>
        </authorList>
    </citation>
    <scope>NUCLEOTIDE SEQUENCE</scope>
</reference>
<proteinExistence type="predicted"/>
<evidence type="ECO:0000256" key="1">
    <source>
        <dbReference type="SAM" id="Phobius"/>
    </source>
</evidence>
<dbReference type="EMBL" id="GGMR01005601">
    <property type="protein sequence ID" value="MBY18220.1"/>
    <property type="molecule type" value="Transcribed_RNA"/>
</dbReference>
<feature type="transmembrane region" description="Helical" evidence="1">
    <location>
        <begin position="102"/>
        <end position="126"/>
    </location>
</feature>
<keyword evidence="1" id="KW-0472">Membrane</keyword>
<evidence type="ECO:0000313" key="2">
    <source>
        <dbReference type="EMBL" id="MBY18220.1"/>
    </source>
</evidence>
<keyword evidence="1" id="KW-0812">Transmembrane</keyword>
<keyword evidence="1" id="KW-1133">Transmembrane helix</keyword>
<dbReference type="AlphaFoldDB" id="A0A2S2NM09"/>
<sequence>MTSVCVSVCVCVCMCVCERESVRAAVSTARIGMSGMIGIEFFKNAFSPGTVRQRWCRAGDSWPARLLVANTRDITAAADRGEVTTVLPRASPPAENRSTARAYTIILLLFFFFYTILLWSSVNVVAKNINKKLAPHIVRYL</sequence>
<name>A0A2S2NM09_SCHGA</name>